<dbReference type="RefSeq" id="WP_055438350.1">
    <property type="nucleotide sequence ID" value="NZ_CYHB01000001.1"/>
</dbReference>
<dbReference type="InterPro" id="IPR034032">
    <property type="entry name" value="Zn_MMP-like_bac"/>
</dbReference>
<protein>
    <recommendedName>
        <fullName evidence="6">Peptidase</fullName>
    </recommendedName>
</protein>
<dbReference type="GO" id="GO:0008237">
    <property type="term" value="F:metallopeptidase activity"/>
    <property type="evidence" value="ECO:0007669"/>
    <property type="project" value="InterPro"/>
</dbReference>
<accession>A0A0K6GYC1</accession>
<evidence type="ECO:0000259" key="2">
    <source>
        <dbReference type="Pfam" id="PF16313"/>
    </source>
</evidence>
<dbReference type="AlphaFoldDB" id="A0A0K6GYC1"/>
<name>A0A0K6GYC1_9GAMM</name>
<evidence type="ECO:0000313" key="5">
    <source>
        <dbReference type="Proteomes" id="UP000182598"/>
    </source>
</evidence>
<feature type="signal peptide" evidence="1">
    <location>
        <begin position="1"/>
        <end position="22"/>
    </location>
</feature>
<dbReference type="Pfam" id="PF16313">
    <property type="entry name" value="DUF4953"/>
    <property type="match status" value="1"/>
</dbReference>
<gene>
    <name evidence="4" type="ORF">Ga0061064_0691</name>
</gene>
<dbReference type="PANTHER" id="PTHR38478:SF1">
    <property type="entry name" value="ZINC DEPENDENT METALLOPROTEASE DOMAIN LIPOPROTEIN"/>
    <property type="match status" value="1"/>
</dbReference>
<reference evidence="5" key="1">
    <citation type="submission" date="2015-08" db="EMBL/GenBank/DDBJ databases">
        <authorList>
            <person name="Varghese N."/>
        </authorList>
    </citation>
    <scope>NUCLEOTIDE SEQUENCE [LARGE SCALE GENOMIC DNA]</scope>
    <source>
        <strain evidence="5">DSM 27808</strain>
    </source>
</reference>
<dbReference type="Proteomes" id="UP000182598">
    <property type="component" value="Unassembled WGS sequence"/>
</dbReference>
<dbReference type="SUPFAM" id="SSF55486">
    <property type="entry name" value="Metalloproteases ('zincins'), catalytic domain"/>
    <property type="match status" value="1"/>
</dbReference>
<keyword evidence="5" id="KW-1185">Reference proteome</keyword>
<evidence type="ECO:0000256" key="1">
    <source>
        <dbReference type="SAM" id="SignalP"/>
    </source>
</evidence>
<evidence type="ECO:0000259" key="3">
    <source>
        <dbReference type="Pfam" id="PF17148"/>
    </source>
</evidence>
<dbReference type="PANTHER" id="PTHR38478">
    <property type="entry name" value="PEPTIDASE M1A AND M12B"/>
    <property type="match status" value="1"/>
</dbReference>
<proteinExistence type="predicted"/>
<dbReference type="InterPro" id="IPR033413">
    <property type="entry name" value="DUF5117"/>
</dbReference>
<dbReference type="InterPro" id="IPR032534">
    <property type="entry name" value="EcxA_zinc-bd"/>
</dbReference>
<keyword evidence="1" id="KW-0732">Signal</keyword>
<dbReference type="InterPro" id="IPR024079">
    <property type="entry name" value="MetalloPept_cat_dom_sf"/>
</dbReference>
<organism evidence="4 5">
    <name type="scientific">Pseudidiomarina woesei</name>
    <dbReference type="NCBI Taxonomy" id="1381080"/>
    <lineage>
        <taxon>Bacteria</taxon>
        <taxon>Pseudomonadati</taxon>
        <taxon>Pseudomonadota</taxon>
        <taxon>Gammaproteobacteria</taxon>
        <taxon>Alteromonadales</taxon>
        <taxon>Idiomarinaceae</taxon>
        <taxon>Pseudidiomarina</taxon>
    </lineage>
</organism>
<dbReference type="Gene3D" id="3.40.390.10">
    <property type="entry name" value="Collagenase (Catalytic Domain)"/>
    <property type="match status" value="1"/>
</dbReference>
<dbReference type="Pfam" id="PF17148">
    <property type="entry name" value="DUF5117"/>
    <property type="match status" value="1"/>
</dbReference>
<dbReference type="OrthoDB" id="9776599at2"/>
<feature type="domain" description="EcxA zinc-binding" evidence="2">
    <location>
        <begin position="412"/>
        <end position="714"/>
    </location>
</feature>
<evidence type="ECO:0008006" key="6">
    <source>
        <dbReference type="Google" id="ProtNLM"/>
    </source>
</evidence>
<dbReference type="CDD" id="cd04276">
    <property type="entry name" value="ZnMc_MMP_like_2"/>
    <property type="match status" value="1"/>
</dbReference>
<feature type="chain" id="PRO_5005503886" description="Peptidase" evidence="1">
    <location>
        <begin position="23"/>
        <end position="800"/>
    </location>
</feature>
<dbReference type="EMBL" id="CYHB01000001">
    <property type="protein sequence ID" value="CUA83599.1"/>
    <property type="molecule type" value="Genomic_DNA"/>
</dbReference>
<sequence>MLRFVFFAFISCYLAVGQLAFASSTAEQSEAASSAVAEFTAKLQAHEGFFTFYHDQANGKIYLQVPRHAAPNQAKFIFQTSLPWGLGSNDIGLDRGQLGATRLASFLIEGNKVLLIQHNTQFRANTDNPAERASINEAFADSVIAGFEVVATDAQHVIIDYTPFLLSDTHGVTQRLRDTKQGQYRLSSDKSVIYPQRSKAFPDNTELEAKVTFSGEGTGNFVRSVAADADHITLHLHHSFIRLPDDQYTPRKFHPQSGFWAESHYDYAAPLGEPLQVQYIPRHRLSKEQPIIYYLDPGVPEPVKTALLEGARWWAEAFAAIDYPEGFQVRELPANADPMDVRYNVIQWVHRATRGWSYGSSIIDPRTGEIIKGHVTLGSLRVRQDMLIAQGLLAPYAAESKEQQQQLEQAIEAMALNRIRQLSAHEIGHTLGIAHNFAASANDRSSVMDYPHPFVTIDTQNGKLKLNDAYTNRIGLWDMQVVAYGYGNGDLDQVLAQNKRLGLQFISDRDARAAGGAHPDAHLWDNGSDAVTELERLLAVRQTALQQFGLGNLANGRPLSELQNVLVPMYLLHRYQTEAAVKMLAGMHYDYAVKSADSKAVQTRPVNASQQRRALQVLSHTLSAKALALPEHLHSLLLPSAYGEGYDRERFNGLTGVTVDADTMAASAARFALDLILHPQRLERLQQQHSREAAIPDVSAVLTTIAEAAIQPAQNNKASSLQQRLAFESLGAVVRAYQHDNSSAVVKAALYSFLRHQQQQWQQAAPSAHRDYAVFALQQWADGKPWPVQPAPALPPGSPI</sequence>
<feature type="domain" description="DUF5117" evidence="3">
    <location>
        <begin position="96"/>
        <end position="287"/>
    </location>
</feature>
<evidence type="ECO:0000313" key="4">
    <source>
        <dbReference type="EMBL" id="CUA83599.1"/>
    </source>
</evidence>